<reference evidence="2" key="1">
    <citation type="submission" date="2021-02" db="EMBL/GenBank/DDBJ databases">
        <authorList>
            <person name="Vanwijnsberghe S."/>
        </authorList>
    </citation>
    <scope>NUCLEOTIDE SEQUENCE</scope>
    <source>
        <strain evidence="2">R-70211</strain>
    </source>
</reference>
<evidence type="ECO:0000313" key="2">
    <source>
        <dbReference type="EMBL" id="CAE6901507.1"/>
    </source>
</evidence>
<dbReference type="Pfam" id="PF04286">
    <property type="entry name" value="DUF445"/>
    <property type="match status" value="1"/>
</dbReference>
<dbReference type="InterPro" id="IPR007383">
    <property type="entry name" value="DUF445"/>
</dbReference>
<dbReference type="PANTHER" id="PTHR38442:SF1">
    <property type="entry name" value="INNER MEMBRANE PROTEIN"/>
    <property type="match status" value="1"/>
</dbReference>
<evidence type="ECO:0000313" key="3">
    <source>
        <dbReference type="Proteomes" id="UP000675121"/>
    </source>
</evidence>
<keyword evidence="1" id="KW-0472">Membrane</keyword>
<keyword evidence="1" id="KW-1133">Transmembrane helix</keyword>
<dbReference type="EMBL" id="CAJNAS010000008">
    <property type="protein sequence ID" value="CAE6901507.1"/>
    <property type="molecule type" value="Genomic_DNA"/>
</dbReference>
<proteinExistence type="predicted"/>
<sequence length="429" mass="47459">MSFVTGTDRNSGRAKLDPVGDGKRVRLKRMRTTATCLLAAMIALLLACVVCQAAYPWLEWPRAFAEAGTVGAIADWYAVVALFRYPCGIPIPHTAIIPRNQQRIAESLGSFVEENFLTPEVIVARLSGFNAAEALAGWLAVRENSAVIADVVAGSLPRLLDGMDETDVEHFFDRVVIPRLRTVEVSRVASQLLDILTEGNRHQPLLDRGLSAAETWLSANVNLIKAKFSEASKFTPAPLDAYIVNKFVEGIVALTHEVVADPEHELRRRFDVAVQELSNNLRTSVAYRRFGRLLLRDCIRHLEDGNYYRVLLDRVRAHVLADLGSGRSAVRDMITASFVSVGRGVASEPSIQRKLNAWWLDIAGLLVLRHRHQLSALIADVVKGWDAKEVSRKLEAEIGRDLQYIRINGTFVGGAVGVLIHACVFLVLR</sequence>
<dbReference type="GO" id="GO:0005886">
    <property type="term" value="C:plasma membrane"/>
    <property type="evidence" value="ECO:0007669"/>
    <property type="project" value="TreeGrafter"/>
</dbReference>
<keyword evidence="3" id="KW-1185">Reference proteome</keyword>
<organism evidence="2 3">
    <name type="scientific">Paraburkholderia domus</name>
    <dbReference type="NCBI Taxonomy" id="2793075"/>
    <lineage>
        <taxon>Bacteria</taxon>
        <taxon>Pseudomonadati</taxon>
        <taxon>Pseudomonadota</taxon>
        <taxon>Betaproteobacteria</taxon>
        <taxon>Burkholderiales</taxon>
        <taxon>Burkholderiaceae</taxon>
        <taxon>Paraburkholderia</taxon>
    </lineage>
</organism>
<name>A0A9N8R0W0_9BURK</name>
<feature type="transmembrane region" description="Helical" evidence="1">
    <location>
        <begin position="410"/>
        <end position="428"/>
    </location>
</feature>
<comment type="caution">
    <text evidence="2">The sequence shown here is derived from an EMBL/GenBank/DDBJ whole genome shotgun (WGS) entry which is preliminary data.</text>
</comment>
<gene>
    <name evidence="2" type="ORF">R70211_03326</name>
</gene>
<dbReference type="AlphaFoldDB" id="A0A9N8R0W0"/>
<feature type="transmembrane region" description="Helical" evidence="1">
    <location>
        <begin position="34"/>
        <end position="57"/>
    </location>
</feature>
<protein>
    <recommendedName>
        <fullName evidence="4">DUF445 domain-containing protein</fullName>
    </recommendedName>
</protein>
<accession>A0A9N8R0W0</accession>
<keyword evidence="1" id="KW-0812">Transmembrane</keyword>
<dbReference type="Proteomes" id="UP000675121">
    <property type="component" value="Unassembled WGS sequence"/>
</dbReference>
<evidence type="ECO:0000256" key="1">
    <source>
        <dbReference type="SAM" id="Phobius"/>
    </source>
</evidence>
<dbReference type="PANTHER" id="PTHR38442">
    <property type="entry name" value="INNER MEMBRANE PROTEIN-RELATED"/>
    <property type="match status" value="1"/>
</dbReference>
<evidence type="ECO:0008006" key="4">
    <source>
        <dbReference type="Google" id="ProtNLM"/>
    </source>
</evidence>